<feature type="chain" id="PRO_5003611530" evidence="1">
    <location>
        <begin position="27"/>
        <end position="149"/>
    </location>
</feature>
<keyword evidence="1" id="KW-0732">Signal</keyword>
<dbReference type="AlphaFoldDB" id="H8FPX4"/>
<comment type="caution">
    <text evidence="3">The sequence shown here is derived from an EMBL/GenBank/DDBJ whole genome shotgun (WGS) entry which is preliminary data.</text>
</comment>
<dbReference type="eggNOG" id="COG0607">
    <property type="taxonomic scope" value="Bacteria"/>
</dbReference>
<evidence type="ECO:0000256" key="1">
    <source>
        <dbReference type="SAM" id="SignalP"/>
    </source>
</evidence>
<keyword evidence="4" id="KW-1185">Reference proteome</keyword>
<dbReference type="Proteomes" id="UP000004169">
    <property type="component" value="Unassembled WGS sequence"/>
</dbReference>
<keyword evidence="3" id="KW-0808">Transferase</keyword>
<dbReference type="OrthoDB" id="9815890at2"/>
<proteinExistence type="predicted"/>
<protein>
    <submittedName>
        <fullName evidence="3">Rhodanese-related sulfurtransferase</fullName>
    </submittedName>
</protein>
<evidence type="ECO:0000313" key="3">
    <source>
        <dbReference type="EMBL" id="CCG40412.1"/>
    </source>
</evidence>
<dbReference type="InterPro" id="IPR001763">
    <property type="entry name" value="Rhodanese-like_dom"/>
</dbReference>
<dbReference type="SUPFAM" id="SSF52821">
    <property type="entry name" value="Rhodanese/Cell cycle control phosphatase"/>
    <property type="match status" value="1"/>
</dbReference>
<reference evidence="3 4" key="1">
    <citation type="journal article" date="2012" name="J. Bacteriol.">
        <title>Draft Genome Sequence of the Purple Photosynthetic Bacterium Phaeospirillum molischianum DSM120, a Particularly Versatile Bacterium.</title>
        <authorList>
            <person name="Duquesne K."/>
            <person name="Prima V."/>
            <person name="Ji B."/>
            <person name="Rouy Z."/>
            <person name="Medigue C."/>
            <person name="Talla E."/>
            <person name="Sturgis J.N."/>
        </authorList>
    </citation>
    <scope>NUCLEOTIDE SEQUENCE [LARGE SCALE GENOMIC DNA]</scope>
    <source>
        <strain evidence="4">DSM120</strain>
    </source>
</reference>
<evidence type="ECO:0000259" key="2">
    <source>
        <dbReference type="PROSITE" id="PS50206"/>
    </source>
</evidence>
<dbReference type="PANTHER" id="PTHR45431">
    <property type="entry name" value="RHODANESE-LIKE DOMAIN-CONTAINING PROTEIN 15, CHLOROPLASTIC"/>
    <property type="match status" value="1"/>
</dbReference>
<evidence type="ECO:0000313" key="4">
    <source>
        <dbReference type="Proteomes" id="UP000004169"/>
    </source>
</evidence>
<dbReference type="RefSeq" id="WP_002726668.1">
    <property type="nucleotide sequence ID" value="NZ_CAHP01000012.1"/>
</dbReference>
<dbReference type="STRING" id="1150626.PHAMO_20098"/>
<dbReference type="EMBL" id="CAHP01000012">
    <property type="protein sequence ID" value="CCG40412.1"/>
    <property type="molecule type" value="Genomic_DNA"/>
</dbReference>
<gene>
    <name evidence="3" type="ORF">PHAMO_20098</name>
</gene>
<accession>H8FPX4</accession>
<dbReference type="InterPro" id="IPR052367">
    <property type="entry name" value="Thiosulfate_ST/Rhodanese-like"/>
</dbReference>
<feature type="domain" description="Rhodanese" evidence="2">
    <location>
        <begin position="41"/>
        <end position="145"/>
    </location>
</feature>
<dbReference type="PANTHER" id="PTHR45431:SF3">
    <property type="entry name" value="RHODANESE-LIKE DOMAIN-CONTAINING PROTEIN 15, CHLOROPLASTIC"/>
    <property type="match status" value="1"/>
</dbReference>
<dbReference type="InterPro" id="IPR036873">
    <property type="entry name" value="Rhodanese-like_dom_sf"/>
</dbReference>
<dbReference type="GO" id="GO:0016740">
    <property type="term" value="F:transferase activity"/>
    <property type="evidence" value="ECO:0007669"/>
    <property type="project" value="UniProtKB-KW"/>
</dbReference>
<dbReference type="PROSITE" id="PS50206">
    <property type="entry name" value="RHODANESE_3"/>
    <property type="match status" value="1"/>
</dbReference>
<name>H8FPX4_MAGML</name>
<dbReference type="Pfam" id="PF00581">
    <property type="entry name" value="Rhodanese"/>
    <property type="match status" value="1"/>
</dbReference>
<feature type="signal peptide" evidence="1">
    <location>
        <begin position="1"/>
        <end position="26"/>
    </location>
</feature>
<sequence>MTFPSWRSFGALTVLLSLLGGTAAQSQEIVLSAPEANALVVAGKMTLVDVRTPEEWRQTGVPAGAKRLDYQNRTGQTQFVEHLTQAIGGDRSTPVAIICRSGNRSTQVQRLLIENGFTHVVNIREGMLGSDAGPGWLRRGLPVIPCPMC</sequence>
<dbReference type="SMART" id="SM00450">
    <property type="entry name" value="RHOD"/>
    <property type="match status" value="1"/>
</dbReference>
<organism evidence="3 4">
    <name type="scientific">Magnetospirillum molischianum DSM 120</name>
    <dbReference type="NCBI Taxonomy" id="1150626"/>
    <lineage>
        <taxon>Bacteria</taxon>
        <taxon>Pseudomonadati</taxon>
        <taxon>Pseudomonadota</taxon>
        <taxon>Alphaproteobacteria</taxon>
        <taxon>Rhodospirillales</taxon>
        <taxon>Rhodospirillaceae</taxon>
        <taxon>Magnetospirillum</taxon>
    </lineage>
</organism>
<dbReference type="Gene3D" id="3.40.250.10">
    <property type="entry name" value="Rhodanese-like domain"/>
    <property type="match status" value="1"/>
</dbReference>